<dbReference type="InterPro" id="IPR045103">
    <property type="entry name" value="RNF5/RNF185-like"/>
</dbReference>
<reference evidence="14" key="1">
    <citation type="submission" date="2021-08" db="EMBL/GenBank/DDBJ databases">
        <title>WGS assembly of Ceratopteris richardii.</title>
        <authorList>
            <person name="Marchant D.B."/>
            <person name="Chen G."/>
            <person name="Jenkins J."/>
            <person name="Shu S."/>
            <person name="Leebens-Mack J."/>
            <person name="Grimwood J."/>
            <person name="Schmutz J."/>
            <person name="Soltis P."/>
            <person name="Soltis D."/>
            <person name="Chen Z.-H."/>
        </authorList>
    </citation>
    <scope>NUCLEOTIDE SEQUENCE</scope>
    <source>
        <strain evidence="14">Whitten #5841</strain>
        <tissue evidence="14">Leaf</tissue>
    </source>
</reference>
<keyword evidence="6" id="KW-0479">Metal-binding</keyword>
<comment type="caution">
    <text evidence="14">The sequence shown here is derived from an EMBL/GenBank/DDBJ whole genome shotgun (WGS) entry which is preliminary data.</text>
</comment>
<evidence type="ECO:0000256" key="12">
    <source>
        <dbReference type="SAM" id="MobiDB-lite"/>
    </source>
</evidence>
<comment type="subcellular location">
    <subcellularLocation>
        <location evidence="2">Endomembrane system</location>
    </subcellularLocation>
</comment>
<keyword evidence="7 11" id="KW-0863">Zinc-finger</keyword>
<dbReference type="Pfam" id="PF13639">
    <property type="entry name" value="zf-RING_2"/>
    <property type="match status" value="1"/>
</dbReference>
<sequence length="203" mass="22940">MPGAFSCSICLNEDPSDPIVTCCGHLFCWPCMQGWISTKSPPTCPVCMGIFKDISSFIPVNHFGRKEHTRTQDAGTCDNENEDGSTKLSAGKRKLRLRRGVDIPISKFWVQGFHGIKLEIEFEVRSFEVRRKIHVTPVIEVLTLHSQEEVKRRTSQISSDKHKHGKQIAHDGSPNDVVICHPPTICYRLIPKVDEHTNKEGHQ</sequence>
<evidence type="ECO:0000256" key="4">
    <source>
        <dbReference type="ARBA" id="ARBA00012483"/>
    </source>
</evidence>
<dbReference type="SMART" id="SM00184">
    <property type="entry name" value="RING"/>
    <property type="match status" value="1"/>
</dbReference>
<dbReference type="GO" id="GO:0061630">
    <property type="term" value="F:ubiquitin protein ligase activity"/>
    <property type="evidence" value="ECO:0007669"/>
    <property type="project" value="UniProtKB-EC"/>
</dbReference>
<dbReference type="PROSITE" id="PS50089">
    <property type="entry name" value="ZF_RING_2"/>
    <property type="match status" value="1"/>
</dbReference>
<evidence type="ECO:0000256" key="3">
    <source>
        <dbReference type="ARBA" id="ARBA00004906"/>
    </source>
</evidence>
<evidence type="ECO:0000313" key="14">
    <source>
        <dbReference type="EMBL" id="KAH7414913.1"/>
    </source>
</evidence>
<evidence type="ECO:0000256" key="9">
    <source>
        <dbReference type="ARBA" id="ARBA00022833"/>
    </source>
</evidence>
<evidence type="ECO:0000256" key="6">
    <source>
        <dbReference type="ARBA" id="ARBA00022723"/>
    </source>
</evidence>
<organism evidence="14 15">
    <name type="scientific">Ceratopteris richardii</name>
    <name type="common">Triangle waterfern</name>
    <dbReference type="NCBI Taxonomy" id="49495"/>
    <lineage>
        <taxon>Eukaryota</taxon>
        <taxon>Viridiplantae</taxon>
        <taxon>Streptophyta</taxon>
        <taxon>Embryophyta</taxon>
        <taxon>Tracheophyta</taxon>
        <taxon>Polypodiopsida</taxon>
        <taxon>Polypodiidae</taxon>
        <taxon>Polypodiales</taxon>
        <taxon>Pteridineae</taxon>
        <taxon>Pteridaceae</taxon>
        <taxon>Parkerioideae</taxon>
        <taxon>Ceratopteris</taxon>
    </lineage>
</organism>
<dbReference type="InterPro" id="IPR001841">
    <property type="entry name" value="Znf_RING"/>
</dbReference>
<evidence type="ECO:0000256" key="8">
    <source>
        <dbReference type="ARBA" id="ARBA00022786"/>
    </source>
</evidence>
<keyword evidence="9" id="KW-0862">Zinc</keyword>
<dbReference type="PROSITE" id="PS00518">
    <property type="entry name" value="ZF_RING_1"/>
    <property type="match status" value="1"/>
</dbReference>
<comment type="pathway">
    <text evidence="3">Protein modification; protein ubiquitination.</text>
</comment>
<dbReference type="Proteomes" id="UP000825935">
    <property type="component" value="Chromosome 14"/>
</dbReference>
<keyword evidence="15" id="KW-1185">Reference proteome</keyword>
<evidence type="ECO:0000256" key="2">
    <source>
        <dbReference type="ARBA" id="ARBA00004308"/>
    </source>
</evidence>
<evidence type="ECO:0000256" key="10">
    <source>
        <dbReference type="ARBA" id="ARBA00023136"/>
    </source>
</evidence>
<accession>A0A8T2TB09</accession>
<evidence type="ECO:0000259" key="13">
    <source>
        <dbReference type="PROSITE" id="PS50089"/>
    </source>
</evidence>
<name>A0A8T2TB09_CERRI</name>
<evidence type="ECO:0000256" key="11">
    <source>
        <dbReference type="PROSITE-ProRule" id="PRU00175"/>
    </source>
</evidence>
<feature type="domain" description="RING-type" evidence="13">
    <location>
        <begin position="7"/>
        <end position="47"/>
    </location>
</feature>
<dbReference type="SUPFAM" id="SSF57850">
    <property type="entry name" value="RING/U-box"/>
    <property type="match status" value="1"/>
</dbReference>
<dbReference type="OrthoDB" id="302966at2759"/>
<keyword evidence="10" id="KW-0472">Membrane</keyword>
<dbReference type="GO" id="GO:0008270">
    <property type="term" value="F:zinc ion binding"/>
    <property type="evidence" value="ECO:0007669"/>
    <property type="project" value="UniProtKB-KW"/>
</dbReference>
<dbReference type="GO" id="GO:0006511">
    <property type="term" value="P:ubiquitin-dependent protein catabolic process"/>
    <property type="evidence" value="ECO:0007669"/>
    <property type="project" value="InterPro"/>
</dbReference>
<evidence type="ECO:0000256" key="5">
    <source>
        <dbReference type="ARBA" id="ARBA00022679"/>
    </source>
</evidence>
<keyword evidence="5" id="KW-0808">Transferase</keyword>
<dbReference type="EMBL" id="CM035419">
    <property type="protein sequence ID" value="KAH7414913.1"/>
    <property type="molecule type" value="Genomic_DNA"/>
</dbReference>
<dbReference type="Gene3D" id="3.30.40.10">
    <property type="entry name" value="Zinc/RING finger domain, C3HC4 (zinc finger)"/>
    <property type="match status" value="1"/>
</dbReference>
<protein>
    <recommendedName>
        <fullName evidence="4">RING-type E3 ubiquitin transferase</fullName>
        <ecNumber evidence="4">2.3.2.27</ecNumber>
    </recommendedName>
</protein>
<feature type="region of interest" description="Disordered" evidence="12">
    <location>
        <begin position="150"/>
        <end position="174"/>
    </location>
</feature>
<evidence type="ECO:0000256" key="7">
    <source>
        <dbReference type="ARBA" id="ARBA00022771"/>
    </source>
</evidence>
<dbReference type="EC" id="2.3.2.27" evidence="4"/>
<evidence type="ECO:0000313" key="15">
    <source>
        <dbReference type="Proteomes" id="UP000825935"/>
    </source>
</evidence>
<gene>
    <name evidence="14" type="ORF">KP509_14G017500</name>
</gene>
<keyword evidence="8" id="KW-0833">Ubl conjugation pathway</keyword>
<evidence type="ECO:0000256" key="1">
    <source>
        <dbReference type="ARBA" id="ARBA00000900"/>
    </source>
</evidence>
<dbReference type="AlphaFoldDB" id="A0A8T2TB09"/>
<comment type="catalytic activity">
    <reaction evidence="1">
        <text>S-ubiquitinyl-[E2 ubiquitin-conjugating enzyme]-L-cysteine + [acceptor protein]-L-lysine = [E2 ubiquitin-conjugating enzyme]-L-cysteine + N(6)-ubiquitinyl-[acceptor protein]-L-lysine.</text>
        <dbReference type="EC" id="2.3.2.27"/>
    </reaction>
</comment>
<proteinExistence type="predicted"/>
<dbReference type="InterPro" id="IPR013083">
    <property type="entry name" value="Znf_RING/FYVE/PHD"/>
</dbReference>
<dbReference type="PANTHER" id="PTHR12313">
    <property type="entry name" value="E3 UBIQUITIN-PROTEIN LIGASE RNF5-RELATED"/>
    <property type="match status" value="1"/>
</dbReference>
<dbReference type="InterPro" id="IPR017907">
    <property type="entry name" value="Znf_RING_CS"/>
</dbReference>
<dbReference type="GO" id="GO:0005783">
    <property type="term" value="C:endoplasmic reticulum"/>
    <property type="evidence" value="ECO:0007669"/>
    <property type="project" value="InterPro"/>
</dbReference>